<gene>
    <name evidence="6" type="ORF">HD842_000395</name>
</gene>
<evidence type="ECO:0000256" key="2">
    <source>
        <dbReference type="ARBA" id="ARBA00022963"/>
    </source>
</evidence>
<organism evidence="6 7">
    <name type="scientific">Massilia aurea</name>
    <dbReference type="NCBI Taxonomy" id="373040"/>
    <lineage>
        <taxon>Bacteria</taxon>
        <taxon>Pseudomonadati</taxon>
        <taxon>Pseudomonadota</taxon>
        <taxon>Betaproteobacteria</taxon>
        <taxon>Burkholderiales</taxon>
        <taxon>Oxalobacteraceae</taxon>
        <taxon>Telluria group</taxon>
        <taxon>Massilia</taxon>
    </lineage>
</organism>
<dbReference type="GO" id="GO:0016042">
    <property type="term" value="P:lipid catabolic process"/>
    <property type="evidence" value="ECO:0007669"/>
    <property type="project" value="UniProtKB-KW"/>
</dbReference>
<reference evidence="6 7" key="1">
    <citation type="submission" date="2020-08" db="EMBL/GenBank/DDBJ databases">
        <title>The Agave Microbiome: Exploring the role of microbial communities in plant adaptations to desert environments.</title>
        <authorList>
            <person name="Partida-Martinez L.P."/>
        </authorList>
    </citation>
    <scope>NUCLEOTIDE SEQUENCE [LARGE SCALE GENOMIC DNA]</scope>
    <source>
        <strain evidence="6 7">AT3.2</strain>
    </source>
</reference>
<evidence type="ECO:0000256" key="4">
    <source>
        <dbReference type="PROSITE-ProRule" id="PRU00339"/>
    </source>
</evidence>
<feature type="repeat" description="TPR" evidence="4">
    <location>
        <begin position="470"/>
        <end position="503"/>
    </location>
</feature>
<comment type="caution">
    <text evidence="6">The sequence shown here is derived from an EMBL/GenBank/DDBJ whole genome shotgun (WGS) entry which is preliminary data.</text>
</comment>
<keyword evidence="4" id="KW-0802">TPR repeat</keyword>
<dbReference type="SMART" id="SM00028">
    <property type="entry name" value="TPR"/>
    <property type="match status" value="1"/>
</dbReference>
<dbReference type="RefSeq" id="WP_183550267.1">
    <property type="nucleotide sequence ID" value="NZ_JACHBX010000001.1"/>
</dbReference>
<dbReference type="Proteomes" id="UP000540787">
    <property type="component" value="Unassembled WGS sequence"/>
</dbReference>
<feature type="chain" id="PRO_5031215739" evidence="5">
    <location>
        <begin position="29"/>
        <end position="519"/>
    </location>
</feature>
<dbReference type="Gene3D" id="1.25.40.10">
    <property type="entry name" value="Tetratricopeptide repeat domain"/>
    <property type="match status" value="1"/>
</dbReference>
<sequence length="519" mass="55353">MTSIMRLRPVLIVLSIAASLSLSVSASAGVPAPAAPNLIPEAGPHAVGLRVVQQYDYSRLLEPSVDAFGKAGNAAPGRPIQMLVWYPARRAGGAPMLAADYQQASLNDVDFTASAAEATRQRAGWMAGPQSAQYGAATLAVRDAAAAAGRFPVVIYAPSFAAQAHENIDLCEYLASHGYVVLASRSLGARSVMMTDDVEGVEAQAADIAFLANYAQTLPQADIGNVAAAGFSWGGMANVFAAARSSRVKALVSLDGSIRYHPKVWGAAGYVQPARTAVPMLYLGARAPSAEVMERKDMLGKSYLNTMTYSDVYVATLPPMTHPDFSAWHVRFADDAAFGDYARADVLQAYRSSALYVRRFLDAYLKQDGEALAWLKQSPARHGIGPQVMSMAFTPVRHALLGEGDFLRAFANAGYKDAQSIHAGMVVRSPDFKLSPMNMNTLGYQLLRAKNARGALELFKLATFLEPTFANAFDSEGEAYEALGDTRSAIAAYEKAVAADPNQRNAVARIAALRRGSAN</sequence>
<dbReference type="SUPFAM" id="SSF53474">
    <property type="entry name" value="alpha/beta-Hydrolases"/>
    <property type="match status" value="1"/>
</dbReference>
<dbReference type="Pfam" id="PF07224">
    <property type="entry name" value="Chlorophyllase"/>
    <property type="match status" value="1"/>
</dbReference>
<dbReference type="InterPro" id="IPR019734">
    <property type="entry name" value="TPR_rpt"/>
</dbReference>
<dbReference type="InterPro" id="IPR011990">
    <property type="entry name" value="TPR-like_helical_dom_sf"/>
</dbReference>
<evidence type="ECO:0000256" key="1">
    <source>
        <dbReference type="ARBA" id="ARBA00022801"/>
    </source>
</evidence>
<accession>A0A7W9U7T9</accession>
<keyword evidence="3" id="KW-0443">Lipid metabolism</keyword>
<dbReference type="InterPro" id="IPR017395">
    <property type="entry name" value="Chlorophyllase-like"/>
</dbReference>
<evidence type="ECO:0000256" key="5">
    <source>
        <dbReference type="SAM" id="SignalP"/>
    </source>
</evidence>
<keyword evidence="5" id="KW-0732">Signal</keyword>
<dbReference type="GO" id="GO:0003847">
    <property type="term" value="F:1-alkyl-2-acetylglycerophosphocholine esterase activity"/>
    <property type="evidence" value="ECO:0007669"/>
    <property type="project" value="TreeGrafter"/>
</dbReference>
<feature type="signal peptide" evidence="5">
    <location>
        <begin position="1"/>
        <end position="28"/>
    </location>
</feature>
<dbReference type="PANTHER" id="PTHR10272">
    <property type="entry name" value="PLATELET-ACTIVATING FACTOR ACETYLHYDROLASE"/>
    <property type="match status" value="1"/>
</dbReference>
<evidence type="ECO:0000256" key="3">
    <source>
        <dbReference type="ARBA" id="ARBA00023098"/>
    </source>
</evidence>
<keyword evidence="2" id="KW-0442">Lipid degradation</keyword>
<proteinExistence type="predicted"/>
<dbReference type="SUPFAM" id="SSF48452">
    <property type="entry name" value="TPR-like"/>
    <property type="match status" value="1"/>
</dbReference>
<dbReference type="AlphaFoldDB" id="A0A7W9U7T9"/>
<keyword evidence="7" id="KW-1185">Reference proteome</keyword>
<evidence type="ECO:0000313" key="6">
    <source>
        <dbReference type="EMBL" id="MBB6132284.1"/>
    </source>
</evidence>
<keyword evidence="1 6" id="KW-0378">Hydrolase</keyword>
<dbReference type="EMBL" id="JACHBX010000001">
    <property type="protein sequence ID" value="MBB6132284.1"/>
    <property type="molecule type" value="Genomic_DNA"/>
</dbReference>
<dbReference type="Gene3D" id="3.40.50.1820">
    <property type="entry name" value="alpha/beta hydrolase"/>
    <property type="match status" value="1"/>
</dbReference>
<name>A0A7W9U7T9_9BURK</name>
<dbReference type="PROSITE" id="PS50005">
    <property type="entry name" value="TPR"/>
    <property type="match status" value="1"/>
</dbReference>
<dbReference type="InterPro" id="IPR029058">
    <property type="entry name" value="AB_hydrolase_fold"/>
</dbReference>
<protein>
    <submittedName>
        <fullName evidence="6">Dienelactone hydrolase</fullName>
    </submittedName>
</protein>
<evidence type="ECO:0000313" key="7">
    <source>
        <dbReference type="Proteomes" id="UP000540787"/>
    </source>
</evidence>
<dbReference type="PANTHER" id="PTHR10272:SF0">
    <property type="entry name" value="PLATELET-ACTIVATING FACTOR ACETYLHYDROLASE"/>
    <property type="match status" value="1"/>
</dbReference>